<dbReference type="Proteomes" id="UP000314294">
    <property type="component" value="Unassembled WGS sequence"/>
</dbReference>
<evidence type="ECO:0000313" key="1">
    <source>
        <dbReference type="EMBL" id="TNN67631.1"/>
    </source>
</evidence>
<sequence>MACRERLKVLPDGSGDTAGRMNHCRSQRPRDRSGICSLADTGSSSVYTVINDVTAAIYTPASHRTCSSACKSAFQNHLA</sequence>
<organism evidence="1 2">
    <name type="scientific">Liparis tanakae</name>
    <name type="common">Tanaka's snailfish</name>
    <dbReference type="NCBI Taxonomy" id="230148"/>
    <lineage>
        <taxon>Eukaryota</taxon>
        <taxon>Metazoa</taxon>
        <taxon>Chordata</taxon>
        <taxon>Craniata</taxon>
        <taxon>Vertebrata</taxon>
        <taxon>Euteleostomi</taxon>
        <taxon>Actinopterygii</taxon>
        <taxon>Neopterygii</taxon>
        <taxon>Teleostei</taxon>
        <taxon>Neoteleostei</taxon>
        <taxon>Acanthomorphata</taxon>
        <taxon>Eupercaria</taxon>
        <taxon>Perciformes</taxon>
        <taxon>Cottioidei</taxon>
        <taxon>Cottales</taxon>
        <taxon>Liparidae</taxon>
        <taxon>Liparis</taxon>
    </lineage>
</organism>
<dbReference type="EMBL" id="SRLO01000200">
    <property type="protein sequence ID" value="TNN67631.1"/>
    <property type="molecule type" value="Genomic_DNA"/>
</dbReference>
<gene>
    <name evidence="1" type="ORF">EYF80_022095</name>
</gene>
<dbReference type="AlphaFoldDB" id="A0A4Z2HPY1"/>
<evidence type="ECO:0000313" key="2">
    <source>
        <dbReference type="Proteomes" id="UP000314294"/>
    </source>
</evidence>
<reference evidence="1 2" key="1">
    <citation type="submission" date="2019-03" db="EMBL/GenBank/DDBJ databases">
        <title>First draft genome of Liparis tanakae, snailfish: a comprehensive survey of snailfish specific genes.</title>
        <authorList>
            <person name="Kim W."/>
            <person name="Song I."/>
            <person name="Jeong J.-H."/>
            <person name="Kim D."/>
            <person name="Kim S."/>
            <person name="Ryu S."/>
            <person name="Song J.Y."/>
            <person name="Lee S.K."/>
        </authorList>
    </citation>
    <scope>NUCLEOTIDE SEQUENCE [LARGE SCALE GENOMIC DNA]</scope>
    <source>
        <tissue evidence="1">Muscle</tissue>
    </source>
</reference>
<proteinExistence type="predicted"/>
<comment type="caution">
    <text evidence="1">The sequence shown here is derived from an EMBL/GenBank/DDBJ whole genome shotgun (WGS) entry which is preliminary data.</text>
</comment>
<protein>
    <submittedName>
        <fullName evidence="1">Uncharacterized protein</fullName>
    </submittedName>
</protein>
<keyword evidence="2" id="KW-1185">Reference proteome</keyword>
<accession>A0A4Z2HPY1</accession>
<name>A0A4Z2HPY1_9TELE</name>